<dbReference type="EMBL" id="CAJQZP010001677">
    <property type="protein sequence ID" value="CAG5058490.1"/>
    <property type="molecule type" value="Genomic_DNA"/>
</dbReference>
<evidence type="ECO:0000313" key="3">
    <source>
        <dbReference type="EMBL" id="CAG5058490.1"/>
    </source>
</evidence>
<dbReference type="GO" id="GO:0061138">
    <property type="term" value="P:morphogenesis of a branching epithelium"/>
    <property type="evidence" value="ECO:0007669"/>
    <property type="project" value="InterPro"/>
</dbReference>
<dbReference type="InterPro" id="IPR000210">
    <property type="entry name" value="BTB/POZ_dom"/>
</dbReference>
<protein>
    <submittedName>
        <fullName evidence="3">(apollo) hypothetical protein</fullName>
    </submittedName>
</protein>
<feature type="domain" description="BTB" evidence="2">
    <location>
        <begin position="500"/>
        <end position="538"/>
    </location>
</feature>
<comment type="caution">
    <text evidence="3">The sequence shown here is derived from an EMBL/GenBank/DDBJ whole genome shotgun (WGS) entry which is preliminary data.</text>
</comment>
<gene>
    <name evidence="3" type="ORF">PAPOLLO_LOCUS27593</name>
</gene>
<dbReference type="InterPro" id="IPR042345">
    <property type="entry name" value="Btbd7"/>
</dbReference>
<name>A0A8S3Y9Y3_PARAO</name>
<feature type="compositionally biased region" description="Basic and acidic residues" evidence="1">
    <location>
        <begin position="85"/>
        <end position="105"/>
    </location>
</feature>
<sequence length="538" mass="59973">MLRWAGVGDAGGDAAPHMSRLLCCLRARRHDMGAALSHHQEGECDGTAEPVAPPTMADVIRERKKKAGGAALGTLRRRLVAAARRPRDARPDREEGRRCGFRHVEASPGRRRQEAAGRAPRQRSVQSRYLLIYKHMYVYYCKKKAGGAALGTLKRRLVAAARKPRDARPDRGRRCGFRHVEASPGRRRQEAAGRAPRQRHVEASPGRRRREAAGRAPLQRSVQSRYLLIYKHMYVYYCKKKASGAALGTLRRRLVAAARRPRYARPDRGLVANGIKDEKKETSNNTWLVGGVFGMAGCEHARFIRSVVSSWRLAEVFVLCEQLEAGAALRDLLVQAELAREPAPALHADLLAALRDRWWCDVELVGAGWSLAAHRAILAARCSYFRELLQRYPNGCRVPLEGVGASLSKEELQASVRALYAGPAARRAACDLCSKWERNAKVESDLDIISGENTASRRSCACGRTRSDARSLRRLGEILGFSIDMLHRDMKYLLESGEQSDARLVFRLEGGGAAYGFRTALELPCHRLVLAARSRFFR</sequence>
<keyword evidence="4" id="KW-1185">Reference proteome</keyword>
<dbReference type="AlphaFoldDB" id="A0A8S3Y9Y3"/>
<evidence type="ECO:0000256" key="1">
    <source>
        <dbReference type="SAM" id="MobiDB-lite"/>
    </source>
</evidence>
<dbReference type="OrthoDB" id="2347980at2759"/>
<dbReference type="Proteomes" id="UP000691718">
    <property type="component" value="Unassembled WGS sequence"/>
</dbReference>
<feature type="region of interest" description="Disordered" evidence="1">
    <location>
        <begin position="160"/>
        <end position="217"/>
    </location>
</feature>
<evidence type="ECO:0000313" key="4">
    <source>
        <dbReference type="Proteomes" id="UP000691718"/>
    </source>
</evidence>
<feature type="compositionally biased region" description="Basic and acidic residues" evidence="1">
    <location>
        <begin position="163"/>
        <end position="181"/>
    </location>
</feature>
<reference evidence="3" key="1">
    <citation type="submission" date="2021-04" db="EMBL/GenBank/DDBJ databases">
        <authorList>
            <person name="Tunstrom K."/>
        </authorList>
    </citation>
    <scope>NUCLEOTIDE SEQUENCE</scope>
</reference>
<feature type="region of interest" description="Disordered" evidence="1">
    <location>
        <begin position="82"/>
        <end position="123"/>
    </location>
</feature>
<dbReference type="PROSITE" id="PS50097">
    <property type="entry name" value="BTB"/>
    <property type="match status" value="2"/>
</dbReference>
<dbReference type="PANTHER" id="PTHR16064">
    <property type="entry name" value="BTB POZ DOMAIN CONTAINING 7"/>
    <property type="match status" value="1"/>
</dbReference>
<dbReference type="PANTHER" id="PTHR16064:SF3">
    <property type="entry name" value="BTB_POZ DOMAIN-CONTAINING PROTEIN 7"/>
    <property type="match status" value="1"/>
</dbReference>
<dbReference type="Pfam" id="PF00651">
    <property type="entry name" value="BTB"/>
    <property type="match status" value="1"/>
</dbReference>
<accession>A0A8S3Y9Y3</accession>
<evidence type="ECO:0000259" key="2">
    <source>
        <dbReference type="PROSITE" id="PS50097"/>
    </source>
</evidence>
<proteinExistence type="predicted"/>
<feature type="non-terminal residue" evidence="3">
    <location>
        <position position="1"/>
    </location>
</feature>
<feature type="domain" description="BTB" evidence="2">
    <location>
        <begin position="360"/>
        <end position="428"/>
    </location>
</feature>
<organism evidence="3 4">
    <name type="scientific">Parnassius apollo</name>
    <name type="common">Apollo butterfly</name>
    <name type="synonym">Papilio apollo</name>
    <dbReference type="NCBI Taxonomy" id="110799"/>
    <lineage>
        <taxon>Eukaryota</taxon>
        <taxon>Metazoa</taxon>
        <taxon>Ecdysozoa</taxon>
        <taxon>Arthropoda</taxon>
        <taxon>Hexapoda</taxon>
        <taxon>Insecta</taxon>
        <taxon>Pterygota</taxon>
        <taxon>Neoptera</taxon>
        <taxon>Endopterygota</taxon>
        <taxon>Lepidoptera</taxon>
        <taxon>Glossata</taxon>
        <taxon>Ditrysia</taxon>
        <taxon>Papilionoidea</taxon>
        <taxon>Papilionidae</taxon>
        <taxon>Parnassiinae</taxon>
        <taxon>Parnassini</taxon>
        <taxon>Parnassius</taxon>
        <taxon>Parnassius</taxon>
    </lineage>
</organism>